<name>A0ABU8USN7_9ACTN</name>
<protein>
    <recommendedName>
        <fullName evidence="5">Secreted protein</fullName>
    </recommendedName>
</protein>
<organism evidence="3 4">
    <name type="scientific">Streptomyces machairae</name>
    <dbReference type="NCBI Taxonomy" id="3134109"/>
    <lineage>
        <taxon>Bacteria</taxon>
        <taxon>Bacillati</taxon>
        <taxon>Actinomycetota</taxon>
        <taxon>Actinomycetes</taxon>
        <taxon>Kitasatosporales</taxon>
        <taxon>Streptomycetaceae</taxon>
        <taxon>Streptomyces</taxon>
    </lineage>
</organism>
<accession>A0ABU8USN7</accession>
<proteinExistence type="predicted"/>
<evidence type="ECO:0000256" key="2">
    <source>
        <dbReference type="SAM" id="Phobius"/>
    </source>
</evidence>
<dbReference type="Proteomes" id="UP001376459">
    <property type="component" value="Unassembled WGS sequence"/>
</dbReference>
<keyword evidence="2" id="KW-0812">Transmembrane</keyword>
<keyword evidence="2" id="KW-0472">Membrane</keyword>
<feature type="transmembrane region" description="Helical" evidence="2">
    <location>
        <begin position="6"/>
        <end position="26"/>
    </location>
</feature>
<dbReference type="EMBL" id="JBBKAK010000001">
    <property type="protein sequence ID" value="MEJ8671915.1"/>
    <property type="molecule type" value="Genomic_DNA"/>
</dbReference>
<evidence type="ECO:0000256" key="1">
    <source>
        <dbReference type="SAM" id="MobiDB-lite"/>
    </source>
</evidence>
<reference evidence="3 4" key="1">
    <citation type="submission" date="2024-03" db="EMBL/GenBank/DDBJ databases">
        <title>Novel Streptomyces species of biotechnological and ecological value are a feature of Machair soil.</title>
        <authorList>
            <person name="Prole J.R."/>
            <person name="Goodfellow M."/>
            <person name="Allenby N."/>
            <person name="Ward A.C."/>
        </authorList>
    </citation>
    <scope>NUCLEOTIDE SEQUENCE [LARGE SCALE GENOMIC DNA]</scope>
    <source>
        <strain evidence="3 4">MS1.AVA.1</strain>
    </source>
</reference>
<keyword evidence="2" id="KW-1133">Transmembrane helix</keyword>
<sequence length="89" mass="9783">MNAATAIQLTYAVGALAAGITLLWVFTRRQPTEPVTVWDFEAEEWIDLPPGTELGHRQMTARDIARADELELLTSPAPTTGPPPRSRRA</sequence>
<gene>
    <name evidence="3" type="ORF">WKI71_36795</name>
</gene>
<keyword evidence="4" id="KW-1185">Reference proteome</keyword>
<evidence type="ECO:0008006" key="5">
    <source>
        <dbReference type="Google" id="ProtNLM"/>
    </source>
</evidence>
<evidence type="ECO:0000313" key="3">
    <source>
        <dbReference type="EMBL" id="MEJ8671915.1"/>
    </source>
</evidence>
<evidence type="ECO:0000313" key="4">
    <source>
        <dbReference type="Proteomes" id="UP001376459"/>
    </source>
</evidence>
<feature type="compositionally biased region" description="Pro residues" evidence="1">
    <location>
        <begin position="79"/>
        <end position="89"/>
    </location>
</feature>
<comment type="caution">
    <text evidence="3">The sequence shown here is derived from an EMBL/GenBank/DDBJ whole genome shotgun (WGS) entry which is preliminary data.</text>
</comment>
<feature type="region of interest" description="Disordered" evidence="1">
    <location>
        <begin position="67"/>
        <end position="89"/>
    </location>
</feature>